<dbReference type="PANTHER" id="PTHR12066">
    <property type="entry name" value="TELOMERASE REVERSE TRANSCRIPTASE"/>
    <property type="match status" value="1"/>
</dbReference>
<keyword evidence="1" id="KW-0158">Chromosome</keyword>
<dbReference type="eggNOG" id="KOG1005">
    <property type="taxonomic scope" value="Eukaryota"/>
</dbReference>
<keyword evidence="4" id="KW-1185">Reference proteome</keyword>
<comment type="catalytic activity">
    <reaction evidence="1">
        <text>DNA(n) + a 2'-deoxyribonucleoside 5'-triphosphate = DNA(n+1) + diphosphate</text>
        <dbReference type="Rhea" id="RHEA:22508"/>
        <dbReference type="Rhea" id="RHEA-COMP:17339"/>
        <dbReference type="Rhea" id="RHEA-COMP:17340"/>
        <dbReference type="ChEBI" id="CHEBI:33019"/>
        <dbReference type="ChEBI" id="CHEBI:61560"/>
        <dbReference type="ChEBI" id="CHEBI:173112"/>
        <dbReference type="EC" id="2.7.7.49"/>
    </reaction>
</comment>
<keyword evidence="1" id="KW-0548">Nucleotidyltransferase</keyword>
<evidence type="ECO:0000313" key="4">
    <source>
        <dbReference type="Proteomes" id="UP000011761"/>
    </source>
</evidence>
<name>M2MXG2_BAUPA</name>
<dbReference type="PANTHER" id="PTHR12066:SF0">
    <property type="entry name" value="TELOMERASE REVERSE TRANSCRIPTASE"/>
    <property type="match status" value="1"/>
</dbReference>
<proteinExistence type="inferred from homology"/>
<evidence type="ECO:0000313" key="3">
    <source>
        <dbReference type="EMBL" id="EMC91354.1"/>
    </source>
</evidence>
<dbReference type="Gene3D" id="1.10.357.90">
    <property type="match status" value="1"/>
</dbReference>
<keyword evidence="1" id="KW-0779">Telomere</keyword>
<accession>M2MXG2</accession>
<comment type="function">
    <text evidence="1">Telomerase is a ribonucleoprotein enzyme essential for the replication of chromosome termini in most eukaryotes. It elongates telomeres. It is a reverse transcriptase that adds simple sequence repeats to chromosome ends by copying a template sequence within the RNA component of the enzyme.</text>
</comment>
<dbReference type="GeneID" id="19117341"/>
<dbReference type="RefSeq" id="XP_007681519.1">
    <property type="nucleotide sequence ID" value="XM_007683329.1"/>
</dbReference>
<organism evidence="3 4">
    <name type="scientific">Baudoinia panamericana (strain UAMH 10762)</name>
    <name type="common">Angels' share fungus</name>
    <name type="synonym">Baudoinia compniacensis (strain UAMH 10762)</name>
    <dbReference type="NCBI Taxonomy" id="717646"/>
    <lineage>
        <taxon>Eukaryota</taxon>
        <taxon>Fungi</taxon>
        <taxon>Dikarya</taxon>
        <taxon>Ascomycota</taxon>
        <taxon>Pezizomycotina</taxon>
        <taxon>Dothideomycetes</taxon>
        <taxon>Dothideomycetidae</taxon>
        <taxon>Mycosphaerellales</taxon>
        <taxon>Teratosphaeriaceae</taxon>
        <taxon>Baudoinia</taxon>
    </lineage>
</organism>
<keyword evidence="1" id="KW-0460">Magnesium</keyword>
<evidence type="ECO:0000256" key="1">
    <source>
        <dbReference type="RuleBase" id="RU365061"/>
    </source>
</evidence>
<dbReference type="GO" id="GO:0000781">
    <property type="term" value="C:chromosome, telomeric region"/>
    <property type="evidence" value="ECO:0007669"/>
    <property type="project" value="UniProtKB-SubCell"/>
</dbReference>
<keyword evidence="1" id="KW-0539">Nucleus</keyword>
<reference evidence="3 4" key="1">
    <citation type="journal article" date="2012" name="PLoS Pathog.">
        <title>Diverse lifestyles and strategies of plant pathogenesis encoded in the genomes of eighteen Dothideomycetes fungi.</title>
        <authorList>
            <person name="Ohm R.A."/>
            <person name="Feau N."/>
            <person name="Henrissat B."/>
            <person name="Schoch C.L."/>
            <person name="Horwitz B.A."/>
            <person name="Barry K.W."/>
            <person name="Condon B.J."/>
            <person name="Copeland A.C."/>
            <person name="Dhillon B."/>
            <person name="Glaser F."/>
            <person name="Hesse C.N."/>
            <person name="Kosti I."/>
            <person name="LaButti K."/>
            <person name="Lindquist E.A."/>
            <person name="Lucas S."/>
            <person name="Salamov A.A."/>
            <person name="Bradshaw R.E."/>
            <person name="Ciuffetti L."/>
            <person name="Hamelin R.C."/>
            <person name="Kema G.H.J."/>
            <person name="Lawrence C."/>
            <person name="Scott J.A."/>
            <person name="Spatafora J.W."/>
            <person name="Turgeon B.G."/>
            <person name="de Wit P.J.G.M."/>
            <person name="Zhong S."/>
            <person name="Goodwin S.B."/>
            <person name="Grigoriev I.V."/>
        </authorList>
    </citation>
    <scope>NUCLEOTIDE SEQUENCE [LARGE SCALE GENOMIC DNA]</scope>
    <source>
        <strain evidence="3 4">UAMH 10762</strain>
    </source>
</reference>
<dbReference type="EC" id="2.7.7.49" evidence="1"/>
<protein>
    <recommendedName>
        <fullName evidence="1">Telomerase reverse transcriptase</fullName>
        <ecNumber evidence="1">2.7.7.49</ecNumber>
    </recommendedName>
    <alternativeName>
        <fullName evidence="1">Telomerase catalytic subunit</fullName>
    </alternativeName>
</protein>
<dbReference type="GO" id="GO:0007004">
    <property type="term" value="P:telomere maintenance via telomerase"/>
    <property type="evidence" value="ECO:0007669"/>
    <property type="project" value="TreeGrafter"/>
</dbReference>
<evidence type="ECO:0000256" key="2">
    <source>
        <dbReference type="SAM" id="MobiDB-lite"/>
    </source>
</evidence>
<dbReference type="STRING" id="717646.M2MXG2"/>
<feature type="region of interest" description="Disordered" evidence="2">
    <location>
        <begin position="242"/>
        <end position="267"/>
    </location>
</feature>
<feature type="compositionally biased region" description="Basic and acidic residues" evidence="2">
    <location>
        <begin position="9"/>
        <end position="24"/>
    </location>
</feature>
<comment type="similarity">
    <text evidence="1">Belongs to the reverse transcriptase family. Telomerase subfamily.</text>
</comment>
<dbReference type="AlphaFoldDB" id="M2MXG2"/>
<keyword evidence="1" id="KW-0479">Metal-binding</keyword>
<dbReference type="GO" id="GO:0070034">
    <property type="term" value="F:telomerase RNA binding"/>
    <property type="evidence" value="ECO:0007669"/>
    <property type="project" value="TreeGrafter"/>
</dbReference>
<comment type="subcellular location">
    <subcellularLocation>
        <location evidence="1">Nucleus</location>
    </subcellularLocation>
    <subcellularLocation>
        <location evidence="1">Chromosome</location>
        <location evidence="1">Telomere</location>
    </subcellularLocation>
</comment>
<gene>
    <name evidence="3" type="ORF">BAUCODRAFT_80286</name>
</gene>
<feature type="region of interest" description="Disordered" evidence="2">
    <location>
        <begin position="1"/>
        <end position="28"/>
    </location>
</feature>
<dbReference type="HOGENOM" id="CLU_062688_0_0_1"/>
<keyword evidence="1" id="KW-0808">Transferase</keyword>
<dbReference type="GO" id="GO:0000333">
    <property type="term" value="C:telomerase catalytic core complex"/>
    <property type="evidence" value="ECO:0007669"/>
    <property type="project" value="TreeGrafter"/>
</dbReference>
<dbReference type="KEGG" id="bcom:BAUCODRAFT_80286"/>
<sequence>MGKRKRKMQGHDDPSKRQKVEDSAATHPTAPLLRNYYPSVSTLRSYLASQLITPKKRRKRLLQYGRGDGAGSACDAALVRLLDCTLVGSFNRSSADGDLAAYDQDVTVFTQQVSEATKSIGPTQGAFKQSETVDFVIWALFFRRPRGSRRPSHVLCHGYQRTTTAVNAVQLNLVPGVPGVLSNCENQHVRTLKQHPWTALPSLIGSTADRTISALLIECGVFVPAGDTSNLVQLSGVPMSELQDRRPSIGEAAKDSKAKRVEDRQENSARYRGLSGIRFVRHRMLYAKPSHTSTGQPRPGLPFMHVLSRLRNTPDACETVRIMNKDHERRRKGNLAGSVTVEFSRLPGQSFYRKMLTALKLQMHAMLLSTSYNATRTVLRNLHHAFFEVALKCHHYLQSLRSRREPNDALLISKSTQGHAMYGTLANP</sequence>
<dbReference type="OrthoDB" id="289721at2759"/>
<dbReference type="GO" id="GO:0042162">
    <property type="term" value="F:telomeric DNA binding"/>
    <property type="evidence" value="ECO:0007669"/>
    <property type="project" value="TreeGrafter"/>
</dbReference>
<dbReference type="EMBL" id="KB445564">
    <property type="protein sequence ID" value="EMC91354.1"/>
    <property type="molecule type" value="Genomic_DNA"/>
</dbReference>
<dbReference type="InterPro" id="IPR003545">
    <property type="entry name" value="Telomerase_RT"/>
</dbReference>
<dbReference type="Proteomes" id="UP000011761">
    <property type="component" value="Unassembled WGS sequence"/>
</dbReference>
<dbReference type="GO" id="GO:0003720">
    <property type="term" value="F:telomerase activity"/>
    <property type="evidence" value="ECO:0007669"/>
    <property type="project" value="InterPro"/>
</dbReference>
<keyword evidence="1" id="KW-0695">RNA-directed DNA polymerase</keyword>
<dbReference type="GO" id="GO:0046872">
    <property type="term" value="F:metal ion binding"/>
    <property type="evidence" value="ECO:0007669"/>
    <property type="project" value="UniProtKB-KW"/>
</dbReference>